<dbReference type="InterPro" id="IPR017451">
    <property type="entry name" value="F-box-assoc_interact_dom"/>
</dbReference>
<evidence type="ECO:0000313" key="4">
    <source>
        <dbReference type="Proteomes" id="UP000594261"/>
    </source>
</evidence>
<dbReference type="PANTHER" id="PTHR31672">
    <property type="entry name" value="BNACNNG10540D PROTEIN"/>
    <property type="match status" value="1"/>
</dbReference>
<proteinExistence type="predicted"/>
<dbReference type="InterPro" id="IPR050796">
    <property type="entry name" value="SCF_F-box_component"/>
</dbReference>
<evidence type="ECO:0000256" key="1">
    <source>
        <dbReference type="SAM" id="MobiDB-lite"/>
    </source>
</evidence>
<evidence type="ECO:0000259" key="2">
    <source>
        <dbReference type="Pfam" id="PF07734"/>
    </source>
</evidence>
<keyword evidence="4" id="KW-1185">Reference proteome</keyword>
<feature type="region of interest" description="Disordered" evidence="1">
    <location>
        <begin position="452"/>
        <end position="531"/>
    </location>
</feature>
<name>A0A7N2KTV7_QUELO</name>
<dbReference type="InParanoid" id="A0A7N2KTV7"/>
<dbReference type="AlphaFoldDB" id="A0A7N2KTV7"/>
<feature type="domain" description="F-box associated beta-propeller type 1" evidence="2">
    <location>
        <begin position="109"/>
        <end position="208"/>
    </location>
</feature>
<feature type="compositionally biased region" description="Polar residues" evidence="1">
    <location>
        <begin position="502"/>
        <end position="525"/>
    </location>
</feature>
<reference evidence="4" key="1">
    <citation type="journal article" date="2016" name="G3 (Bethesda)">
        <title>First Draft Assembly and Annotation of the Genome of a California Endemic Oak Quercus lobata Nee (Fagaceae).</title>
        <authorList>
            <person name="Sork V.L."/>
            <person name="Fitz-Gibbon S.T."/>
            <person name="Puiu D."/>
            <person name="Crepeau M."/>
            <person name="Gugger P.F."/>
            <person name="Sherman R."/>
            <person name="Stevens K."/>
            <person name="Langley C.H."/>
            <person name="Pellegrini M."/>
            <person name="Salzberg S.L."/>
        </authorList>
    </citation>
    <scope>NUCLEOTIDE SEQUENCE [LARGE SCALE GENOMIC DNA]</scope>
    <source>
        <strain evidence="4">cv. SW786</strain>
    </source>
</reference>
<sequence length="546" mass="62581">MATRWRSLEWRSKLEGIVNFVSLWMLWEDSGAFLNLVTLSSQTPFFINKHFNLNLNLNKAKSLSYNNGYVQYTDYDDDTGSCWKELRTVVCNSDHTATEISRLKIPFYRVNVISLCNGIFCLECYDNRHVNTILHLWNPSIRKFKMLSVPYNNYHYAYSFTLGLAYHSQNNDYKILRIVSYVEVFGVKLPPAEAEVYTLSTDSWRRSVISFCLSMSTMRHSKKILLSDLDEFSPEFYHFDQLVVFKGSLAMIVFVESEFGLIDRYHLWVMSEYGVVESWTKIIVQVAGVDNFFGCTDCGELLFNIGAEVISYDPESLNKNKLGIFIGLDTWLGCTTDLLESLVLLDQNDEAEIEVIEPDSPLIETMIIPRSKHVPYMPLMGDKIEVDFVEECHSLIESMKNWIWSSSQSSFDRQNKLSHEIELLQNKVESQASTIRTLERCLCSLGPREVGRSSDPVTDAAGVITPPADEEDPMKTTMQSKEDSSQHMKCLALQDPSHYQVRESTTMAASGSKSGHLPSSQQITFNDYDKEEKEKYIEPLVQRQGK</sequence>
<dbReference type="EnsemblPlants" id="QL02p016670:mrna">
    <property type="protein sequence ID" value="QL02p016670:mrna"/>
    <property type="gene ID" value="QL02p016670"/>
</dbReference>
<dbReference type="Proteomes" id="UP000594261">
    <property type="component" value="Chromosome 2"/>
</dbReference>
<dbReference type="Pfam" id="PF07734">
    <property type="entry name" value="FBA_1"/>
    <property type="match status" value="1"/>
</dbReference>
<evidence type="ECO:0000313" key="3">
    <source>
        <dbReference type="EnsemblPlants" id="QL02p016670:mrna"/>
    </source>
</evidence>
<reference evidence="3" key="2">
    <citation type="submission" date="2021-01" db="UniProtKB">
        <authorList>
            <consortium name="EnsemblPlants"/>
        </authorList>
    </citation>
    <scope>IDENTIFICATION</scope>
</reference>
<organism evidence="3 4">
    <name type="scientific">Quercus lobata</name>
    <name type="common">Valley oak</name>
    <dbReference type="NCBI Taxonomy" id="97700"/>
    <lineage>
        <taxon>Eukaryota</taxon>
        <taxon>Viridiplantae</taxon>
        <taxon>Streptophyta</taxon>
        <taxon>Embryophyta</taxon>
        <taxon>Tracheophyta</taxon>
        <taxon>Spermatophyta</taxon>
        <taxon>Magnoliopsida</taxon>
        <taxon>eudicotyledons</taxon>
        <taxon>Gunneridae</taxon>
        <taxon>Pentapetalae</taxon>
        <taxon>rosids</taxon>
        <taxon>fabids</taxon>
        <taxon>Fagales</taxon>
        <taxon>Fagaceae</taxon>
        <taxon>Quercus</taxon>
    </lineage>
</organism>
<accession>A0A7N2KTV7</accession>
<dbReference type="PANTHER" id="PTHR31672:SF13">
    <property type="entry name" value="F-BOX PROTEIN CPR30-LIKE"/>
    <property type="match status" value="1"/>
</dbReference>
<dbReference type="InterPro" id="IPR006527">
    <property type="entry name" value="F-box-assoc_dom_typ1"/>
</dbReference>
<protein>
    <recommendedName>
        <fullName evidence="2">F-box associated beta-propeller type 1 domain-containing protein</fullName>
    </recommendedName>
</protein>
<dbReference type="NCBIfam" id="TIGR01640">
    <property type="entry name" value="F_box_assoc_1"/>
    <property type="match status" value="1"/>
</dbReference>
<dbReference type="Gramene" id="QL02p016670:mrna">
    <property type="protein sequence ID" value="QL02p016670:mrna"/>
    <property type="gene ID" value="QL02p016670"/>
</dbReference>